<proteinExistence type="predicted"/>
<dbReference type="InterPro" id="IPR029063">
    <property type="entry name" value="SAM-dependent_MTases_sf"/>
</dbReference>
<dbReference type="AlphaFoldDB" id="A0A951QNM8"/>
<comment type="caution">
    <text evidence="1">The sequence shown here is derived from an EMBL/GenBank/DDBJ whole genome shotgun (WGS) entry which is preliminary data.</text>
</comment>
<dbReference type="Gene3D" id="3.40.50.150">
    <property type="entry name" value="Vaccinia Virus protein VP39"/>
    <property type="match status" value="1"/>
</dbReference>
<dbReference type="Pfam" id="PF13489">
    <property type="entry name" value="Methyltransf_23"/>
    <property type="match status" value="1"/>
</dbReference>
<dbReference type="CDD" id="cd02440">
    <property type="entry name" value="AdoMet_MTases"/>
    <property type="match status" value="1"/>
</dbReference>
<reference evidence="1" key="1">
    <citation type="submission" date="2021-05" db="EMBL/GenBank/DDBJ databases">
        <authorList>
            <person name="Pietrasiak N."/>
            <person name="Ward R."/>
            <person name="Stajich J.E."/>
            <person name="Kurbessoian T."/>
        </authorList>
    </citation>
    <scope>NUCLEOTIDE SEQUENCE</scope>
    <source>
        <strain evidence="1">GSE-NOS-MK-12-04C</strain>
    </source>
</reference>
<keyword evidence="1" id="KW-0808">Transferase</keyword>
<protein>
    <submittedName>
        <fullName evidence="1">Methyltransferase domain-containing protein</fullName>
    </submittedName>
</protein>
<reference evidence="1" key="2">
    <citation type="journal article" date="2022" name="Microbiol. Resour. Announc.">
        <title>Metagenome Sequencing to Explore Phylogenomics of Terrestrial Cyanobacteria.</title>
        <authorList>
            <person name="Ward R.D."/>
            <person name="Stajich J.E."/>
            <person name="Johansen J.R."/>
            <person name="Huntemann M."/>
            <person name="Clum A."/>
            <person name="Foster B."/>
            <person name="Foster B."/>
            <person name="Roux S."/>
            <person name="Palaniappan K."/>
            <person name="Varghese N."/>
            <person name="Mukherjee S."/>
            <person name="Reddy T.B.K."/>
            <person name="Daum C."/>
            <person name="Copeland A."/>
            <person name="Chen I.A."/>
            <person name="Ivanova N.N."/>
            <person name="Kyrpides N.C."/>
            <person name="Shapiro N."/>
            <person name="Eloe-Fadrosh E.A."/>
            <person name="Pietrasiak N."/>
        </authorList>
    </citation>
    <scope>NUCLEOTIDE SEQUENCE</scope>
    <source>
        <strain evidence="1">GSE-NOS-MK-12-04C</strain>
    </source>
</reference>
<dbReference type="SUPFAM" id="SSF53335">
    <property type="entry name" value="S-adenosyl-L-methionine-dependent methyltransferases"/>
    <property type="match status" value="1"/>
</dbReference>
<dbReference type="Proteomes" id="UP000729701">
    <property type="component" value="Unassembled WGS sequence"/>
</dbReference>
<dbReference type="EMBL" id="JAHHGZ010000012">
    <property type="protein sequence ID" value="MBW4668287.1"/>
    <property type="molecule type" value="Genomic_DNA"/>
</dbReference>
<name>A0A951QNM8_9CYAN</name>
<dbReference type="GO" id="GO:0008168">
    <property type="term" value="F:methyltransferase activity"/>
    <property type="evidence" value="ECO:0007669"/>
    <property type="project" value="UniProtKB-KW"/>
</dbReference>
<evidence type="ECO:0000313" key="2">
    <source>
        <dbReference type="Proteomes" id="UP000729701"/>
    </source>
</evidence>
<evidence type="ECO:0000313" key="1">
    <source>
        <dbReference type="EMBL" id="MBW4668287.1"/>
    </source>
</evidence>
<gene>
    <name evidence="1" type="ORF">KME60_12900</name>
</gene>
<sequence>MSTITIKQKVKSLLNTLPGLLVTAFVTDDFLQGIRLRGGLISTDSGATHMNLSEAESLSYIEKVFAEYKKYGGIDKFFGRVAEIGPGDNAGVAMLMRRDGCQKVDLIDRYYSSRNPEQQSKIYNLIAQKYHLNHLRTTNYWDEQALPGINWKIGEAAEVYFENCVQEEGEVYDFIVSRAVLEHLYDPLHAINQMIACLKPGGRMFHEIDFRDHGMFSPIRHELTFLEVPETIYPWMVRNSGRPNRILVHKYRNILESMKNSGLIDYSILVTHLVNVGDITPHQVFEEISLDKQHQAIKFVEENRQKFASTFHHTDGQDLAVAGIFLIVTKKG</sequence>
<dbReference type="GO" id="GO:0032259">
    <property type="term" value="P:methylation"/>
    <property type="evidence" value="ECO:0007669"/>
    <property type="project" value="UniProtKB-KW"/>
</dbReference>
<accession>A0A951QNM8</accession>
<keyword evidence="1" id="KW-0489">Methyltransferase</keyword>
<organism evidence="1 2">
    <name type="scientific">Cyanomargarita calcarea GSE-NOS-MK-12-04C</name>
    <dbReference type="NCBI Taxonomy" id="2839659"/>
    <lineage>
        <taxon>Bacteria</taxon>
        <taxon>Bacillati</taxon>
        <taxon>Cyanobacteriota</taxon>
        <taxon>Cyanophyceae</taxon>
        <taxon>Nostocales</taxon>
        <taxon>Cyanomargaritaceae</taxon>
        <taxon>Cyanomargarita</taxon>
    </lineage>
</organism>